<organism evidence="4 5">
    <name type="scientific">Dryococelus australis</name>
    <dbReference type="NCBI Taxonomy" id="614101"/>
    <lineage>
        <taxon>Eukaryota</taxon>
        <taxon>Metazoa</taxon>
        <taxon>Ecdysozoa</taxon>
        <taxon>Arthropoda</taxon>
        <taxon>Hexapoda</taxon>
        <taxon>Insecta</taxon>
        <taxon>Pterygota</taxon>
        <taxon>Neoptera</taxon>
        <taxon>Polyneoptera</taxon>
        <taxon>Phasmatodea</taxon>
        <taxon>Verophasmatodea</taxon>
        <taxon>Anareolatae</taxon>
        <taxon>Phasmatidae</taxon>
        <taxon>Eurycanthinae</taxon>
        <taxon>Dryococelus</taxon>
    </lineage>
</organism>
<dbReference type="SUPFAM" id="SSF46689">
    <property type="entry name" value="Homeodomain-like"/>
    <property type="match status" value="1"/>
</dbReference>
<dbReference type="EMBL" id="JARBHB010000005">
    <property type="protein sequence ID" value="KAJ8882518.1"/>
    <property type="molecule type" value="Genomic_DNA"/>
</dbReference>
<dbReference type="PANTHER" id="PTHR23279:SF36">
    <property type="entry name" value="DEFECTIVE PROBOSCIS EXTENSION RESPONSE 9, ISOFORM A"/>
    <property type="match status" value="1"/>
</dbReference>
<evidence type="ECO:0000256" key="1">
    <source>
        <dbReference type="ARBA" id="ARBA00004123"/>
    </source>
</evidence>
<comment type="subcellular location">
    <subcellularLocation>
        <location evidence="1">Nucleus</location>
    </subcellularLocation>
</comment>
<protein>
    <recommendedName>
        <fullName evidence="3">HTH psq-type domain-containing protein</fullName>
    </recommendedName>
</protein>
<dbReference type="InterPro" id="IPR007889">
    <property type="entry name" value="HTH_Psq"/>
</dbReference>
<name>A0ABQ9HEP0_9NEOP</name>
<evidence type="ECO:0000256" key="2">
    <source>
        <dbReference type="SAM" id="MobiDB-lite"/>
    </source>
</evidence>
<dbReference type="InterPro" id="IPR013783">
    <property type="entry name" value="Ig-like_fold"/>
</dbReference>
<dbReference type="InterPro" id="IPR037448">
    <property type="entry name" value="Zig-8"/>
</dbReference>
<dbReference type="Gene3D" id="1.10.10.60">
    <property type="entry name" value="Homeodomain-like"/>
    <property type="match status" value="1"/>
</dbReference>
<evidence type="ECO:0000259" key="3">
    <source>
        <dbReference type="Pfam" id="PF05225"/>
    </source>
</evidence>
<proteinExistence type="predicted"/>
<dbReference type="InterPro" id="IPR009057">
    <property type="entry name" value="Homeodomain-like_sf"/>
</dbReference>
<evidence type="ECO:0000313" key="5">
    <source>
        <dbReference type="Proteomes" id="UP001159363"/>
    </source>
</evidence>
<dbReference type="Gene3D" id="2.60.40.10">
    <property type="entry name" value="Immunoglobulins"/>
    <property type="match status" value="1"/>
</dbReference>
<dbReference type="Proteomes" id="UP001159363">
    <property type="component" value="Chromosome 4"/>
</dbReference>
<reference evidence="4 5" key="1">
    <citation type="submission" date="2023-02" db="EMBL/GenBank/DDBJ databases">
        <title>LHISI_Scaffold_Assembly.</title>
        <authorList>
            <person name="Stuart O.P."/>
            <person name="Cleave R."/>
            <person name="Magrath M.J.L."/>
            <person name="Mikheyev A.S."/>
        </authorList>
    </citation>
    <scope>NUCLEOTIDE SEQUENCE [LARGE SCALE GENOMIC DNA]</scope>
    <source>
        <strain evidence="4">Daus_M_001</strain>
        <tissue evidence="4">Leg muscle</tissue>
    </source>
</reference>
<dbReference type="PANTHER" id="PTHR23279">
    <property type="entry name" value="DEFECTIVE PROBOSCIS EXTENSION RESPONSE DPR -RELATED"/>
    <property type="match status" value="1"/>
</dbReference>
<evidence type="ECO:0000313" key="4">
    <source>
        <dbReference type="EMBL" id="KAJ8882518.1"/>
    </source>
</evidence>
<feature type="domain" description="HTH psq-type" evidence="3">
    <location>
        <begin position="15"/>
        <end position="48"/>
    </location>
</feature>
<dbReference type="Pfam" id="PF05225">
    <property type="entry name" value="HTH_psq"/>
    <property type="match status" value="1"/>
</dbReference>
<gene>
    <name evidence="4" type="ORF">PR048_014329</name>
</gene>
<accession>A0ABQ9HEP0</accession>
<sequence>MRDRKTHCQSWDLQSMQAAVDAVRSRHLTPSAASKQYNISRTTLRRQLQFETVKKGMARKQDIPPEIEASLVETVAYKLALKEGLKVRFSHEKGKADKTWLNAFKKRHPNIPVRKPKVLSLARSRGMNKADVTKFFEMFENLFNENNLFGDPARIHNEDETGLQLNNRAIPESAFYPSECFQMAETETPAERSHYSFQPTNAEPVHGTSGLSDCGVSRQTKKRLSCSSSDSSPDDSILQKKASSKYQMATILTSPVHIKNVKEKKDTNTAKPKKKKFKKSAKNTCLKKATGIYKKDSHNISETACLYCDGLFGDDSNGEVWVCCVTCKGWCHEQCAEAANIAKFCHFFPPAPTGSRCNFNPADKKLRRGWRVKNGGVNGSFKLARYKSALQVIFQNPSFRSFGWITQGFFARRVGVGNKKATVCGRGRRGVWGNVGVVLRSHLRGQREEDEEERQIVRRGTVGKENARRMEVGREGERIDWALHVRYAQAQDGGLYECQVSTHPPTSLFVELKLVGAYCLALFPSSARGVRAYGTEIQCECGAARRALAFHKGESGSIPGGVAPGFSCVLCRVEPLVGGDFQETFHISSPRIRMLLHKHLVSPPSALQDPDFNSHPNFSADVHGAVVALIDPPRKHTLQMRLPRSNPAMLREEKKFNLYAEGPRTKWNPVELEAGRKKKKKKPHSHFLRKGYIFSGDPKAQCINLMIAGTQLTPSCRIYSGMEVPTPTPPFPWLERVVRIYCPPPPPHSSNTPQRLLVEWCTRLSNARSKGFPLAPGVSEVIPARTVRCPFETCTRAFPAGTWVV</sequence>
<keyword evidence="5" id="KW-1185">Reference proteome</keyword>
<feature type="region of interest" description="Disordered" evidence="2">
    <location>
        <begin position="187"/>
        <end position="216"/>
    </location>
</feature>
<comment type="caution">
    <text evidence="4">The sequence shown here is derived from an EMBL/GenBank/DDBJ whole genome shotgun (WGS) entry which is preliminary data.</text>
</comment>